<dbReference type="STRING" id="869250.J4C8N1"/>
<dbReference type="OrthoDB" id="10251508at2759"/>
<dbReference type="eggNOG" id="KOG2662">
    <property type="taxonomic scope" value="Eukaryota"/>
</dbReference>
<dbReference type="Proteomes" id="UP000003786">
    <property type="component" value="Chromosome 3"/>
</dbReference>
<feature type="transmembrane region" description="Helical" evidence="9">
    <location>
        <begin position="346"/>
        <end position="366"/>
    </location>
</feature>
<keyword evidence="7 9" id="KW-0406">Ion transport</keyword>
<evidence type="ECO:0000256" key="5">
    <source>
        <dbReference type="ARBA" id="ARBA00022946"/>
    </source>
</evidence>
<name>J4C8N1_THEOR</name>
<evidence type="ECO:0000256" key="8">
    <source>
        <dbReference type="ARBA" id="ARBA00023136"/>
    </source>
</evidence>
<organism evidence="10 11">
    <name type="scientific">Theileria orientalis strain Shintoku</name>
    <dbReference type="NCBI Taxonomy" id="869250"/>
    <lineage>
        <taxon>Eukaryota</taxon>
        <taxon>Sar</taxon>
        <taxon>Alveolata</taxon>
        <taxon>Apicomplexa</taxon>
        <taxon>Aconoidasida</taxon>
        <taxon>Piroplasmida</taxon>
        <taxon>Theileriidae</taxon>
        <taxon>Theileria</taxon>
    </lineage>
</organism>
<keyword evidence="8 9" id="KW-0472">Membrane</keyword>
<dbReference type="OMA" id="MELTKCY"/>
<gene>
    <name evidence="10" type="ORF">TOT_030000339</name>
</gene>
<keyword evidence="3 9" id="KW-0812">Transmembrane</keyword>
<evidence type="ECO:0000313" key="10">
    <source>
        <dbReference type="EMBL" id="BAM41078.1"/>
    </source>
</evidence>
<evidence type="ECO:0000256" key="3">
    <source>
        <dbReference type="ARBA" id="ARBA00022692"/>
    </source>
</evidence>
<dbReference type="PANTHER" id="PTHR13890:SF0">
    <property type="entry name" value="MAGNESIUM TRANSPORTER MRS2 HOMOLOG, MITOCHONDRIAL"/>
    <property type="match status" value="1"/>
</dbReference>
<dbReference type="Gene3D" id="1.20.58.340">
    <property type="entry name" value="Magnesium transport protein CorA, transmembrane region"/>
    <property type="match status" value="1"/>
</dbReference>
<dbReference type="PANTHER" id="PTHR13890">
    <property type="entry name" value="RNA SPLICING PROTEIN MRS2, MITOCHONDRIAL"/>
    <property type="match status" value="1"/>
</dbReference>
<sequence>MIVNMDHMHDYNNADINVLINKNYELISKISRVQGKHMVIEISGGQFKMNEFSCTDLLNRVRAGYETKNHNFSGAITYRDCKMMLTDIEYVYSIDTRFECILVRLFPISCLILRNAILVVVNENMKMDGFIKDICRITELYAKMGLDDRPSPRYDTPTHPKRYPSTLSGLDDGTITYNLRLPFEICVLECCFITSISHLESDHANDATDLISFENKYKILEDKVYNNKKFKDISIILHELKHPVSNLLEISTGFEELINEILDSEENIKILEFSNHLIHYSGDQSRSTLSYRQVNHDLQFLLEYIDQEVEQLSKRTKTLDNSLIHLERYINLELSITRNEMMRLEMMCGIVGVAFGLGACLSGLYGMNVVNGLENNRYAFYVITTVFLIVLSIAIYITRVIKIKHRV</sequence>
<dbReference type="EMBL" id="AP011948">
    <property type="protein sequence ID" value="BAM41078.1"/>
    <property type="molecule type" value="Genomic_DNA"/>
</dbReference>
<dbReference type="GO" id="GO:0015095">
    <property type="term" value="F:magnesium ion transmembrane transporter activity"/>
    <property type="evidence" value="ECO:0007669"/>
    <property type="project" value="TreeGrafter"/>
</dbReference>
<keyword evidence="5" id="KW-0809">Transit peptide</keyword>
<reference evidence="10 11" key="1">
    <citation type="journal article" date="2012" name="MBio">
        <title>Comparative genome analysis of three eukaryotic parasites with differing abilities to transform leukocytes reveals key mediators of Theileria-induced leukocyte transformation.</title>
        <authorList>
            <person name="Hayashida K."/>
            <person name="Hara Y."/>
            <person name="Abe T."/>
            <person name="Yamasaki C."/>
            <person name="Toyoda A."/>
            <person name="Kosuge T."/>
            <person name="Suzuki Y."/>
            <person name="Sato Y."/>
            <person name="Kawashima S."/>
            <person name="Katayama T."/>
            <person name="Wakaguri H."/>
            <person name="Inoue N."/>
            <person name="Homma K."/>
            <person name="Tada-Umezaki M."/>
            <person name="Yagi Y."/>
            <person name="Fujii Y."/>
            <person name="Habara T."/>
            <person name="Kanehisa M."/>
            <person name="Watanabe H."/>
            <person name="Ito K."/>
            <person name="Gojobori T."/>
            <person name="Sugawara H."/>
            <person name="Imanishi T."/>
            <person name="Weir W."/>
            <person name="Gardner M."/>
            <person name="Pain A."/>
            <person name="Shiels B."/>
            <person name="Hattori M."/>
            <person name="Nene V."/>
            <person name="Sugimoto C."/>
        </authorList>
    </citation>
    <scope>NUCLEOTIDE SEQUENCE [LARGE SCALE GENOMIC DNA]</scope>
    <source>
        <strain evidence="10 11">Shintoku</strain>
    </source>
</reference>
<keyword evidence="2 9" id="KW-0813">Transport</keyword>
<dbReference type="GeneID" id="20715526"/>
<dbReference type="CDD" id="cd12823">
    <property type="entry name" value="Mrs2_Mfm1p-like"/>
    <property type="match status" value="1"/>
</dbReference>
<evidence type="ECO:0000256" key="1">
    <source>
        <dbReference type="ARBA" id="ARBA00004141"/>
    </source>
</evidence>
<dbReference type="InterPro" id="IPR039204">
    <property type="entry name" value="MRS2-like"/>
</dbReference>
<comment type="subcellular location">
    <subcellularLocation>
        <location evidence="1">Membrane</location>
        <topology evidence="1">Multi-pass membrane protein</topology>
    </subcellularLocation>
    <subcellularLocation>
        <location evidence="9">Mitochondrion inner membrane</location>
        <topology evidence="9">Multi-pass membrane protein</topology>
    </subcellularLocation>
</comment>
<keyword evidence="4 9" id="KW-0460">Magnesium</keyword>
<proteinExistence type="inferred from homology"/>
<accession>J4C8N1</accession>
<evidence type="ECO:0000256" key="9">
    <source>
        <dbReference type="RuleBase" id="RU366042"/>
    </source>
</evidence>
<dbReference type="KEGG" id="tot:TOT_030000339"/>
<keyword evidence="9" id="KW-0999">Mitochondrion inner membrane</keyword>
<evidence type="ECO:0000313" key="11">
    <source>
        <dbReference type="Proteomes" id="UP000003786"/>
    </source>
</evidence>
<dbReference type="VEuPathDB" id="PiroplasmaDB:TOT_030000339"/>
<protein>
    <recommendedName>
        <fullName evidence="9">Magnesium transporter</fullName>
    </recommendedName>
</protein>
<dbReference type="AlphaFoldDB" id="J4C8N1"/>
<evidence type="ECO:0000256" key="2">
    <source>
        <dbReference type="ARBA" id="ARBA00022448"/>
    </source>
</evidence>
<evidence type="ECO:0000256" key="6">
    <source>
        <dbReference type="ARBA" id="ARBA00022989"/>
    </source>
</evidence>
<keyword evidence="9" id="KW-0496">Mitochondrion</keyword>
<dbReference type="GO" id="GO:0005743">
    <property type="term" value="C:mitochondrial inner membrane"/>
    <property type="evidence" value="ECO:0007669"/>
    <property type="project" value="UniProtKB-SubCell"/>
</dbReference>
<dbReference type="RefSeq" id="XP_009691379.1">
    <property type="nucleotide sequence ID" value="XM_009693084.1"/>
</dbReference>
<evidence type="ECO:0000256" key="7">
    <source>
        <dbReference type="ARBA" id="ARBA00023065"/>
    </source>
</evidence>
<evidence type="ECO:0000256" key="4">
    <source>
        <dbReference type="ARBA" id="ARBA00022842"/>
    </source>
</evidence>
<keyword evidence="6 9" id="KW-1133">Transmembrane helix</keyword>
<keyword evidence="11" id="KW-1185">Reference proteome</keyword>
<feature type="transmembrane region" description="Helical" evidence="9">
    <location>
        <begin position="378"/>
        <end position="397"/>
    </location>
</feature>
<comment type="similarity">
    <text evidence="9">Belongs to the CorA metal ion transporter (MIT) (TC 1.A.35) family.</text>
</comment>